<feature type="region of interest" description="Disordered" evidence="1">
    <location>
        <begin position="322"/>
        <end position="402"/>
    </location>
</feature>
<evidence type="ECO:0000313" key="4">
    <source>
        <dbReference type="Proteomes" id="UP000250140"/>
    </source>
</evidence>
<keyword evidence="2" id="KW-0732">Signal</keyword>
<protein>
    <submittedName>
        <fullName evidence="3">Uncharacterized protein</fullName>
    </submittedName>
</protein>
<organism evidence="3 4">
    <name type="scientific">Glonium stellatum</name>
    <dbReference type="NCBI Taxonomy" id="574774"/>
    <lineage>
        <taxon>Eukaryota</taxon>
        <taxon>Fungi</taxon>
        <taxon>Dikarya</taxon>
        <taxon>Ascomycota</taxon>
        <taxon>Pezizomycotina</taxon>
        <taxon>Dothideomycetes</taxon>
        <taxon>Pleosporomycetidae</taxon>
        <taxon>Gloniales</taxon>
        <taxon>Gloniaceae</taxon>
        <taxon>Glonium</taxon>
    </lineage>
</organism>
<feature type="compositionally biased region" description="Basic and acidic residues" evidence="1">
    <location>
        <begin position="445"/>
        <end position="462"/>
    </location>
</feature>
<evidence type="ECO:0000256" key="1">
    <source>
        <dbReference type="SAM" id="MobiDB-lite"/>
    </source>
</evidence>
<proteinExistence type="predicted"/>
<evidence type="ECO:0000256" key="2">
    <source>
        <dbReference type="SAM" id="SignalP"/>
    </source>
</evidence>
<feature type="compositionally biased region" description="Low complexity" evidence="1">
    <location>
        <begin position="223"/>
        <end position="241"/>
    </location>
</feature>
<evidence type="ECO:0000313" key="3">
    <source>
        <dbReference type="EMBL" id="OCL10664.1"/>
    </source>
</evidence>
<feature type="compositionally biased region" description="Basic residues" evidence="1">
    <location>
        <begin position="484"/>
        <end position="497"/>
    </location>
</feature>
<name>A0A8E2JV26_9PEZI</name>
<feature type="region of interest" description="Disordered" evidence="1">
    <location>
        <begin position="432"/>
        <end position="468"/>
    </location>
</feature>
<sequence length="594" mass="63482">MIQSILTLLWLLIEVQCHPLDGAITESPSSFIQIVFSKTAVPRPSPWVSLQATTAAEIDVAPTITAPTSVPKNVKRDVEFFQKRGTGNNTCGYISGISISSVTCNNPNYVCATNTYYSVRGCCDPSSLAECSIPTTCIPSSLLDSCTGSCPSNAYIAKCTNPSAPYCHEWLYIYGTTRVITEFGCAPSADTISVFQTYSGESSIVSSRQLSSPQTTLGATVASSSPSLPSPSATPSGSPTGGKSFPTAFSLYSSLTTGFARRWPKFLRCSRKREASVTSKQEVSEINPFTNIAGKERVATAPEVLSTNSRNVLNITSISRSLTSKQANKTRKAASWVELNRPAKQPAPEASAPSSRSPTPTHQPTRPSNHPAYRIPIPIPSHPQTTPTHQPTSPPKPPMPFLRKKISNTAQQASPPHSSNPAATTTTLPRYTLHAWPPPASSPHWKRDPSASREAAAPDRPNRLSGQPSVAVAVAGAGEMARWRGRGRALSVRRRRGGGGGCGGDGLGTAMRTGGRLLGMKDEAVARSGWRDEWMDGELSRLQRRCMCGRANWGPRRARRWFASLPGEASGCWCARCSVLGCWCLGADVCAGAG</sequence>
<gene>
    <name evidence="3" type="ORF">AOQ84DRAFT_426414</name>
</gene>
<keyword evidence="4" id="KW-1185">Reference proteome</keyword>
<feature type="compositionally biased region" description="Low complexity" evidence="1">
    <location>
        <begin position="382"/>
        <end position="391"/>
    </location>
</feature>
<feature type="region of interest" description="Disordered" evidence="1">
    <location>
        <begin position="484"/>
        <end position="506"/>
    </location>
</feature>
<reference evidence="3 4" key="1">
    <citation type="journal article" date="2016" name="Nat. Commun.">
        <title>Ectomycorrhizal ecology is imprinted in the genome of the dominant symbiotic fungus Cenococcum geophilum.</title>
        <authorList>
            <consortium name="DOE Joint Genome Institute"/>
            <person name="Peter M."/>
            <person name="Kohler A."/>
            <person name="Ohm R.A."/>
            <person name="Kuo A."/>
            <person name="Krutzmann J."/>
            <person name="Morin E."/>
            <person name="Arend M."/>
            <person name="Barry K.W."/>
            <person name="Binder M."/>
            <person name="Choi C."/>
            <person name="Clum A."/>
            <person name="Copeland A."/>
            <person name="Grisel N."/>
            <person name="Haridas S."/>
            <person name="Kipfer T."/>
            <person name="LaButti K."/>
            <person name="Lindquist E."/>
            <person name="Lipzen A."/>
            <person name="Maire R."/>
            <person name="Meier B."/>
            <person name="Mihaltcheva S."/>
            <person name="Molinier V."/>
            <person name="Murat C."/>
            <person name="Poggeler S."/>
            <person name="Quandt C.A."/>
            <person name="Sperisen C."/>
            <person name="Tritt A."/>
            <person name="Tisserant E."/>
            <person name="Crous P.W."/>
            <person name="Henrissat B."/>
            <person name="Nehls U."/>
            <person name="Egli S."/>
            <person name="Spatafora J.W."/>
            <person name="Grigoriev I.V."/>
            <person name="Martin F.M."/>
        </authorList>
    </citation>
    <scope>NUCLEOTIDE SEQUENCE [LARGE SCALE GENOMIC DNA]</scope>
    <source>
        <strain evidence="3 4">CBS 207.34</strain>
    </source>
</reference>
<feature type="compositionally biased region" description="Low complexity" evidence="1">
    <location>
        <begin position="342"/>
        <end position="360"/>
    </location>
</feature>
<feature type="region of interest" description="Disordered" evidence="1">
    <location>
        <begin position="218"/>
        <end position="241"/>
    </location>
</feature>
<dbReference type="EMBL" id="KV749197">
    <property type="protein sequence ID" value="OCL10664.1"/>
    <property type="molecule type" value="Genomic_DNA"/>
</dbReference>
<feature type="signal peptide" evidence="2">
    <location>
        <begin position="1"/>
        <end position="17"/>
    </location>
</feature>
<dbReference type="AlphaFoldDB" id="A0A8E2JV26"/>
<accession>A0A8E2JV26</accession>
<dbReference type="OrthoDB" id="5347452at2759"/>
<feature type="chain" id="PRO_5034211411" evidence="2">
    <location>
        <begin position="18"/>
        <end position="594"/>
    </location>
</feature>
<dbReference type="Proteomes" id="UP000250140">
    <property type="component" value="Unassembled WGS sequence"/>
</dbReference>